<organism evidence="9 10">
    <name type="scientific">Psychromonas ingrahamii (strain DSM 17664 / CCUG 51855 / 37)</name>
    <dbReference type="NCBI Taxonomy" id="357804"/>
    <lineage>
        <taxon>Bacteria</taxon>
        <taxon>Pseudomonadati</taxon>
        <taxon>Pseudomonadota</taxon>
        <taxon>Gammaproteobacteria</taxon>
        <taxon>Alteromonadales</taxon>
        <taxon>Psychromonadaceae</taxon>
        <taxon>Psychromonas</taxon>
    </lineage>
</organism>
<evidence type="ECO:0000313" key="9">
    <source>
        <dbReference type="EMBL" id="ABM02728.1"/>
    </source>
</evidence>
<comment type="subcellular location">
    <subcellularLocation>
        <location evidence="1">Cell membrane</location>
        <topology evidence="1">Multi-pass membrane protein</topology>
    </subcellularLocation>
</comment>
<name>A1STB3_PSYIN</name>
<dbReference type="KEGG" id="pin:Ping_0886"/>
<dbReference type="PANTHER" id="PTHR36838">
    <property type="entry name" value="AUXIN EFFLUX CARRIER FAMILY PROTEIN"/>
    <property type="match status" value="1"/>
</dbReference>
<keyword evidence="4" id="KW-1003">Cell membrane</keyword>
<keyword evidence="7 8" id="KW-0472">Membrane</keyword>
<dbReference type="EMBL" id="CP000510">
    <property type="protein sequence ID" value="ABM02728.1"/>
    <property type="molecule type" value="Genomic_DNA"/>
</dbReference>
<dbReference type="GO" id="GO:0055085">
    <property type="term" value="P:transmembrane transport"/>
    <property type="evidence" value="ECO:0007669"/>
    <property type="project" value="InterPro"/>
</dbReference>
<evidence type="ECO:0000256" key="1">
    <source>
        <dbReference type="ARBA" id="ARBA00004651"/>
    </source>
</evidence>
<feature type="transmembrane region" description="Helical" evidence="8">
    <location>
        <begin position="201"/>
        <end position="220"/>
    </location>
</feature>
<dbReference type="Proteomes" id="UP000000639">
    <property type="component" value="Chromosome"/>
</dbReference>
<dbReference type="PANTHER" id="PTHR36838:SF4">
    <property type="entry name" value="AUXIN EFFLUX CARRIER FAMILY PROTEIN"/>
    <property type="match status" value="1"/>
</dbReference>
<feature type="transmembrane region" description="Helical" evidence="8">
    <location>
        <begin position="172"/>
        <end position="189"/>
    </location>
</feature>
<dbReference type="OrthoDB" id="9786439at2"/>
<dbReference type="Pfam" id="PF03547">
    <property type="entry name" value="Mem_trans"/>
    <property type="match status" value="1"/>
</dbReference>
<keyword evidence="6 8" id="KW-1133">Transmembrane helix</keyword>
<feature type="transmembrane region" description="Helical" evidence="8">
    <location>
        <begin position="70"/>
        <end position="89"/>
    </location>
</feature>
<dbReference type="Gene3D" id="1.20.1530.20">
    <property type="match status" value="1"/>
</dbReference>
<evidence type="ECO:0000256" key="5">
    <source>
        <dbReference type="ARBA" id="ARBA00022692"/>
    </source>
</evidence>
<evidence type="ECO:0000256" key="7">
    <source>
        <dbReference type="ARBA" id="ARBA00023136"/>
    </source>
</evidence>
<sequence>MFLESLMFSFSVTGPICLLLFLGWFLRRIDFINEQFILIGSKLVFTVTLPTLLFLNIIKSDRDADINFSLISYSLLANILFFLLAVILTKLLARNRDDHGAIIQGAFRSNLAIIGLAYVDNIYGDSGLALAAVYVAFHVVLFNVLSVLILMPKQEKMSIKMCLGLFKSIFKNPLIIGILLGVVFFFFAIPVPDVMLDAGQYFAGMSLPMALLCTGGGLHLKTLNSDGFIIGFATILKIIVAPVLITGGAYFLGFRGFALGLTFLMTAAPTAAASYVMARAMGANASLAANVIASTTVGSLVTYSIGLSMLYSFNLM</sequence>
<dbReference type="AlphaFoldDB" id="A1STB3"/>
<evidence type="ECO:0000256" key="3">
    <source>
        <dbReference type="ARBA" id="ARBA00022448"/>
    </source>
</evidence>
<evidence type="ECO:0000256" key="2">
    <source>
        <dbReference type="ARBA" id="ARBA00010145"/>
    </source>
</evidence>
<gene>
    <name evidence="9" type="ordered locus">Ping_0886</name>
</gene>
<comment type="similarity">
    <text evidence="2">Belongs to the auxin efflux carrier (TC 2.A.69) family.</text>
</comment>
<evidence type="ECO:0000256" key="6">
    <source>
        <dbReference type="ARBA" id="ARBA00022989"/>
    </source>
</evidence>
<feature type="transmembrane region" description="Helical" evidence="8">
    <location>
        <begin position="290"/>
        <end position="313"/>
    </location>
</feature>
<evidence type="ECO:0000256" key="8">
    <source>
        <dbReference type="SAM" id="Phobius"/>
    </source>
</evidence>
<dbReference type="STRING" id="357804.Ping_0886"/>
<accession>A1STB3</accession>
<feature type="transmembrane region" description="Helical" evidence="8">
    <location>
        <begin position="38"/>
        <end position="58"/>
    </location>
</feature>
<dbReference type="RefSeq" id="WP_011769291.1">
    <property type="nucleotide sequence ID" value="NC_008709.1"/>
</dbReference>
<reference evidence="9 10" key="1">
    <citation type="submission" date="2007-01" db="EMBL/GenBank/DDBJ databases">
        <title>Complete sequence of Psychromonas ingrahamii 37.</title>
        <authorList>
            <consortium name="US DOE Joint Genome Institute"/>
            <person name="Copeland A."/>
            <person name="Lucas S."/>
            <person name="Lapidus A."/>
            <person name="Barry K."/>
            <person name="Detter J.C."/>
            <person name="Glavina del Rio T."/>
            <person name="Hammon N."/>
            <person name="Israni S."/>
            <person name="Dalin E."/>
            <person name="Tice H."/>
            <person name="Pitluck S."/>
            <person name="Thompson L.S."/>
            <person name="Brettin T."/>
            <person name="Bruce D."/>
            <person name="Han C."/>
            <person name="Tapia R."/>
            <person name="Schmutz J."/>
            <person name="Larimer F."/>
            <person name="Land M."/>
            <person name="Hauser L."/>
            <person name="Kyrpides N."/>
            <person name="Ivanova N."/>
            <person name="Staley J."/>
            <person name="Richardson P."/>
        </authorList>
    </citation>
    <scope>NUCLEOTIDE SEQUENCE [LARGE SCALE GENOMIC DNA]</scope>
    <source>
        <strain evidence="9 10">37</strain>
    </source>
</reference>
<evidence type="ECO:0000313" key="10">
    <source>
        <dbReference type="Proteomes" id="UP000000639"/>
    </source>
</evidence>
<feature type="transmembrane region" description="Helical" evidence="8">
    <location>
        <begin position="257"/>
        <end position="278"/>
    </location>
</feature>
<dbReference type="eggNOG" id="COG0679">
    <property type="taxonomic scope" value="Bacteria"/>
</dbReference>
<dbReference type="InterPro" id="IPR004776">
    <property type="entry name" value="Mem_transp_PIN-like"/>
</dbReference>
<keyword evidence="10" id="KW-1185">Reference proteome</keyword>
<dbReference type="InterPro" id="IPR038770">
    <property type="entry name" value="Na+/solute_symporter_sf"/>
</dbReference>
<dbReference type="HOGENOM" id="CLU_056175_3_0_6"/>
<feature type="transmembrane region" description="Helical" evidence="8">
    <location>
        <begin position="227"/>
        <end position="251"/>
    </location>
</feature>
<feature type="transmembrane region" description="Helical" evidence="8">
    <location>
        <begin position="6"/>
        <end position="26"/>
    </location>
</feature>
<keyword evidence="5 8" id="KW-0812">Transmembrane</keyword>
<evidence type="ECO:0000256" key="4">
    <source>
        <dbReference type="ARBA" id="ARBA00022475"/>
    </source>
</evidence>
<proteinExistence type="inferred from homology"/>
<keyword evidence="3" id="KW-0813">Transport</keyword>
<feature type="transmembrane region" description="Helical" evidence="8">
    <location>
        <begin position="131"/>
        <end position="151"/>
    </location>
</feature>
<dbReference type="GO" id="GO:0005886">
    <property type="term" value="C:plasma membrane"/>
    <property type="evidence" value="ECO:0007669"/>
    <property type="project" value="UniProtKB-SubCell"/>
</dbReference>
<protein>
    <submittedName>
        <fullName evidence="9">Auxin Efflux Carrier</fullName>
    </submittedName>
</protein>